<dbReference type="SMART" id="SM00850">
    <property type="entry name" value="LytTR"/>
    <property type="match status" value="1"/>
</dbReference>
<reference evidence="6 7" key="1">
    <citation type="submission" date="2019-03" db="EMBL/GenBank/DDBJ databases">
        <title>Above-ground endophytic microbial communities from plants in different locations in the United States.</title>
        <authorList>
            <person name="Frank C."/>
        </authorList>
    </citation>
    <scope>NUCLEOTIDE SEQUENCE [LARGE SCALE GENOMIC DNA]</scope>
    <source>
        <strain evidence="6 7">LP_13_YM</strain>
    </source>
</reference>
<dbReference type="Gene3D" id="2.40.50.1020">
    <property type="entry name" value="LytTr DNA-binding domain"/>
    <property type="match status" value="1"/>
</dbReference>
<name>A0A4R3YJD3_9GAMM</name>
<keyword evidence="7" id="KW-1185">Reference proteome</keyword>
<dbReference type="InterPro" id="IPR001789">
    <property type="entry name" value="Sig_transdc_resp-reg_receiver"/>
</dbReference>
<keyword evidence="1" id="KW-0902">Two-component regulatory system</keyword>
<evidence type="ECO:0000256" key="1">
    <source>
        <dbReference type="ARBA" id="ARBA00023012"/>
    </source>
</evidence>
<dbReference type="PANTHER" id="PTHR48111:SF3">
    <property type="entry name" value="TRANSCRIPTIONAL REGULATORY PROTEIN BTSR"/>
    <property type="match status" value="1"/>
</dbReference>
<evidence type="ECO:0000256" key="2">
    <source>
        <dbReference type="ARBA" id="ARBA00023125"/>
    </source>
</evidence>
<gene>
    <name evidence="6" type="ORF">EC912_106144</name>
</gene>
<organism evidence="6 7">
    <name type="scientific">Luteibacter rhizovicinus</name>
    <dbReference type="NCBI Taxonomy" id="242606"/>
    <lineage>
        <taxon>Bacteria</taxon>
        <taxon>Pseudomonadati</taxon>
        <taxon>Pseudomonadota</taxon>
        <taxon>Gammaproteobacteria</taxon>
        <taxon>Lysobacterales</taxon>
        <taxon>Rhodanobacteraceae</taxon>
        <taxon>Luteibacter</taxon>
    </lineage>
</organism>
<evidence type="ECO:0000259" key="4">
    <source>
        <dbReference type="PROSITE" id="PS50110"/>
    </source>
</evidence>
<dbReference type="AlphaFoldDB" id="A0A4R3YJD3"/>
<dbReference type="RefSeq" id="WP_132145516.1">
    <property type="nucleotide sequence ID" value="NZ_SMCS01000006.1"/>
</dbReference>
<dbReference type="InterPro" id="IPR011006">
    <property type="entry name" value="CheY-like_superfamily"/>
</dbReference>
<dbReference type="GO" id="GO:0000156">
    <property type="term" value="F:phosphorelay response regulator activity"/>
    <property type="evidence" value="ECO:0007669"/>
    <property type="project" value="TreeGrafter"/>
</dbReference>
<comment type="caution">
    <text evidence="6">The sequence shown here is derived from an EMBL/GenBank/DDBJ whole genome shotgun (WGS) entry which is preliminary data.</text>
</comment>
<dbReference type="PROSITE" id="PS50930">
    <property type="entry name" value="HTH_LYTTR"/>
    <property type="match status" value="1"/>
</dbReference>
<feature type="domain" description="Response regulatory" evidence="4">
    <location>
        <begin position="2"/>
        <end position="116"/>
    </location>
</feature>
<accession>A0A4R3YJD3</accession>
<dbReference type="SMART" id="SM00448">
    <property type="entry name" value="REC"/>
    <property type="match status" value="1"/>
</dbReference>
<dbReference type="GO" id="GO:0000976">
    <property type="term" value="F:transcription cis-regulatory region binding"/>
    <property type="evidence" value="ECO:0007669"/>
    <property type="project" value="TreeGrafter"/>
</dbReference>
<proteinExistence type="predicted"/>
<feature type="modified residue" description="4-aspartylphosphate" evidence="3">
    <location>
        <position position="53"/>
    </location>
</feature>
<dbReference type="Pfam" id="PF04397">
    <property type="entry name" value="LytTR"/>
    <property type="match status" value="1"/>
</dbReference>
<dbReference type="SUPFAM" id="SSF52172">
    <property type="entry name" value="CheY-like"/>
    <property type="match status" value="1"/>
</dbReference>
<evidence type="ECO:0000313" key="7">
    <source>
        <dbReference type="Proteomes" id="UP000295645"/>
    </source>
</evidence>
<dbReference type="EMBL" id="SMCS01000006">
    <property type="protein sequence ID" value="TCV92805.1"/>
    <property type="molecule type" value="Genomic_DNA"/>
</dbReference>
<dbReference type="Pfam" id="PF00072">
    <property type="entry name" value="Response_reg"/>
    <property type="match status" value="1"/>
</dbReference>
<dbReference type="GO" id="GO:0006355">
    <property type="term" value="P:regulation of DNA-templated transcription"/>
    <property type="evidence" value="ECO:0007669"/>
    <property type="project" value="TreeGrafter"/>
</dbReference>
<dbReference type="Proteomes" id="UP000295645">
    <property type="component" value="Unassembled WGS sequence"/>
</dbReference>
<dbReference type="InterPro" id="IPR039420">
    <property type="entry name" value="WalR-like"/>
</dbReference>
<dbReference type="GO" id="GO:0005829">
    <property type="term" value="C:cytosol"/>
    <property type="evidence" value="ECO:0007669"/>
    <property type="project" value="TreeGrafter"/>
</dbReference>
<feature type="domain" description="HTH LytTR-type" evidence="5">
    <location>
        <begin position="130"/>
        <end position="234"/>
    </location>
</feature>
<evidence type="ECO:0000259" key="5">
    <source>
        <dbReference type="PROSITE" id="PS50930"/>
    </source>
</evidence>
<dbReference type="PROSITE" id="PS50110">
    <property type="entry name" value="RESPONSE_REGULATORY"/>
    <property type="match status" value="1"/>
</dbReference>
<dbReference type="OrthoDB" id="236568at2"/>
<evidence type="ECO:0000256" key="3">
    <source>
        <dbReference type="PROSITE-ProRule" id="PRU00169"/>
    </source>
</evidence>
<dbReference type="InterPro" id="IPR007492">
    <property type="entry name" value="LytTR_DNA-bd_dom"/>
</dbReference>
<protein>
    <submittedName>
        <fullName evidence="6">LytTR family two component transcriptional regulator</fullName>
    </submittedName>
</protein>
<sequence length="237" mass="26013">MRVLIADDEPLARARLATLLAGASDVEIVGSVADGEAVLTACADRQVDLILLDIEMPGMTGTALARRIAGLAQVPQIVFCTAYDQHALHAFELGATDYLLKPVRPERLAEALDRVRERRTARPPAQEAWLRARAGSEEVRVALADIHYLLADEKYVALHHAGGAWLIDESLRQLEQAHGSRLVRLHRNCLVPRQRLLGLKTLADGRVLARLAGTEVMPEVSRRNLATVRQLLRAPGV</sequence>
<evidence type="ECO:0000313" key="6">
    <source>
        <dbReference type="EMBL" id="TCV92805.1"/>
    </source>
</evidence>
<dbReference type="Gene3D" id="3.40.50.2300">
    <property type="match status" value="1"/>
</dbReference>
<dbReference type="PANTHER" id="PTHR48111">
    <property type="entry name" value="REGULATOR OF RPOS"/>
    <property type="match status" value="1"/>
</dbReference>
<keyword evidence="3" id="KW-0597">Phosphoprotein</keyword>
<keyword evidence="2" id="KW-0238">DNA-binding</keyword>
<dbReference type="GO" id="GO:0032993">
    <property type="term" value="C:protein-DNA complex"/>
    <property type="evidence" value="ECO:0007669"/>
    <property type="project" value="TreeGrafter"/>
</dbReference>